<dbReference type="InterPro" id="IPR006094">
    <property type="entry name" value="Oxid_FAD_bind_N"/>
</dbReference>
<evidence type="ECO:0000256" key="14">
    <source>
        <dbReference type="ARBA" id="ARBA00023316"/>
    </source>
</evidence>
<evidence type="ECO:0000256" key="10">
    <source>
        <dbReference type="ARBA" id="ARBA00022960"/>
    </source>
</evidence>
<dbReference type="SUPFAM" id="SSF56194">
    <property type="entry name" value="Uridine diphospho-N-Acetylenolpyruvylglucosamine reductase, MurB, C-terminal domain"/>
    <property type="match status" value="1"/>
</dbReference>
<evidence type="ECO:0000256" key="8">
    <source>
        <dbReference type="ARBA" id="ARBA00022827"/>
    </source>
</evidence>
<comment type="subcellular location">
    <subcellularLocation>
        <location evidence="3 16">Cytoplasm</location>
    </subcellularLocation>
</comment>
<feature type="active site" evidence="16">
    <location>
        <position position="309"/>
    </location>
</feature>
<reference evidence="18 19" key="1">
    <citation type="submission" date="2018-11" db="EMBL/GenBank/DDBJ databases">
        <title>Genome sequencing of Paenibacillus lentus DSM25539(T).</title>
        <authorList>
            <person name="Kook J.-K."/>
            <person name="Park S.-N."/>
            <person name="Lim Y.K."/>
        </authorList>
    </citation>
    <scope>NUCLEOTIDE SEQUENCE [LARGE SCALE GENOMIC DNA]</scope>
    <source>
        <strain evidence="18 19">DSM 25539</strain>
    </source>
</reference>
<feature type="domain" description="FAD-binding PCMH-type" evidence="17">
    <location>
        <begin position="1"/>
        <end position="169"/>
    </location>
</feature>
<dbReference type="GO" id="GO:0008762">
    <property type="term" value="F:UDP-N-acetylmuramate dehydrogenase activity"/>
    <property type="evidence" value="ECO:0007669"/>
    <property type="project" value="UniProtKB-UniRule"/>
</dbReference>
<comment type="catalytic activity">
    <reaction evidence="15 16">
        <text>UDP-N-acetyl-alpha-D-muramate + NADP(+) = UDP-N-acetyl-3-O-(1-carboxyvinyl)-alpha-D-glucosamine + NADPH + H(+)</text>
        <dbReference type="Rhea" id="RHEA:12248"/>
        <dbReference type="ChEBI" id="CHEBI:15378"/>
        <dbReference type="ChEBI" id="CHEBI:57783"/>
        <dbReference type="ChEBI" id="CHEBI:58349"/>
        <dbReference type="ChEBI" id="CHEBI:68483"/>
        <dbReference type="ChEBI" id="CHEBI:70757"/>
        <dbReference type="EC" id="1.3.1.98"/>
    </reaction>
</comment>
<evidence type="ECO:0000256" key="13">
    <source>
        <dbReference type="ARBA" id="ARBA00023306"/>
    </source>
</evidence>
<accession>A0A3S8S1X9</accession>
<organism evidence="18 19">
    <name type="scientific">Paenibacillus lentus</name>
    <dbReference type="NCBI Taxonomy" id="1338368"/>
    <lineage>
        <taxon>Bacteria</taxon>
        <taxon>Bacillati</taxon>
        <taxon>Bacillota</taxon>
        <taxon>Bacilli</taxon>
        <taxon>Bacillales</taxon>
        <taxon>Paenibacillaceae</taxon>
        <taxon>Paenibacillus</taxon>
    </lineage>
</organism>
<comment type="caution">
    <text evidence="16">Lacks conserved residue(s) required for the propagation of feature annotation.</text>
</comment>
<dbReference type="HAMAP" id="MF_00037">
    <property type="entry name" value="MurB"/>
    <property type="match status" value="1"/>
</dbReference>
<dbReference type="SUPFAM" id="SSF56176">
    <property type="entry name" value="FAD-binding/transporter-associated domain-like"/>
    <property type="match status" value="1"/>
</dbReference>
<dbReference type="InterPro" id="IPR011601">
    <property type="entry name" value="MurB_C"/>
</dbReference>
<evidence type="ECO:0000256" key="11">
    <source>
        <dbReference type="ARBA" id="ARBA00022984"/>
    </source>
</evidence>
<evidence type="ECO:0000256" key="4">
    <source>
        <dbReference type="ARBA" id="ARBA00004752"/>
    </source>
</evidence>
<dbReference type="EC" id="1.3.1.98" evidence="16"/>
<dbReference type="Pfam" id="PF01565">
    <property type="entry name" value="FAD_binding_4"/>
    <property type="match status" value="1"/>
</dbReference>
<comment type="function">
    <text evidence="2 16">Cell wall formation.</text>
</comment>
<keyword evidence="10 16" id="KW-0133">Cell shape</keyword>
<dbReference type="Gene3D" id="3.30.465.10">
    <property type="match status" value="1"/>
</dbReference>
<keyword evidence="11 16" id="KW-0573">Peptidoglycan synthesis</keyword>
<feature type="active site" description="Proton donor" evidence="16">
    <location>
        <position position="237"/>
    </location>
</feature>
<keyword evidence="6 16" id="KW-0132">Cell division</keyword>
<evidence type="ECO:0000256" key="1">
    <source>
        <dbReference type="ARBA" id="ARBA00001974"/>
    </source>
</evidence>
<evidence type="ECO:0000256" key="6">
    <source>
        <dbReference type="ARBA" id="ARBA00022618"/>
    </source>
</evidence>
<keyword evidence="9 16" id="KW-0521">NADP</keyword>
<dbReference type="OrthoDB" id="9804753at2"/>
<evidence type="ECO:0000259" key="17">
    <source>
        <dbReference type="PROSITE" id="PS51387"/>
    </source>
</evidence>
<protein>
    <recommendedName>
        <fullName evidence="16">UDP-N-acetylenolpyruvoylglucosamine reductase</fullName>
        <ecNumber evidence="16">1.3.1.98</ecNumber>
    </recommendedName>
    <alternativeName>
        <fullName evidence="16">UDP-N-acetylmuramate dehydrogenase</fullName>
    </alternativeName>
</protein>
<dbReference type="GO" id="GO:0051301">
    <property type="term" value="P:cell division"/>
    <property type="evidence" value="ECO:0007669"/>
    <property type="project" value="UniProtKB-KW"/>
</dbReference>
<evidence type="ECO:0000256" key="15">
    <source>
        <dbReference type="ARBA" id="ARBA00048914"/>
    </source>
</evidence>
<dbReference type="PANTHER" id="PTHR21071:SF4">
    <property type="entry name" value="UDP-N-ACETYLENOLPYRUVOYLGLUCOSAMINE REDUCTASE"/>
    <property type="match status" value="1"/>
</dbReference>
<dbReference type="GO" id="GO:0071949">
    <property type="term" value="F:FAD binding"/>
    <property type="evidence" value="ECO:0007669"/>
    <property type="project" value="InterPro"/>
</dbReference>
<gene>
    <name evidence="16" type="primary">murB</name>
    <name evidence="18" type="ORF">EIM92_16505</name>
</gene>
<keyword evidence="7 16" id="KW-0285">Flavoprotein</keyword>
<keyword evidence="19" id="KW-1185">Reference proteome</keyword>
<evidence type="ECO:0000256" key="16">
    <source>
        <dbReference type="HAMAP-Rule" id="MF_00037"/>
    </source>
</evidence>
<evidence type="ECO:0000313" key="19">
    <source>
        <dbReference type="Proteomes" id="UP000273145"/>
    </source>
</evidence>
<dbReference type="UniPathway" id="UPA00219"/>
<dbReference type="InterPro" id="IPR016166">
    <property type="entry name" value="FAD-bd_PCMH"/>
</dbReference>
<name>A0A3S8S1X9_9BACL</name>
<keyword evidence="12 16" id="KW-0560">Oxidoreductase</keyword>
<dbReference type="Gene3D" id="3.90.78.10">
    <property type="entry name" value="UDP-N-acetylenolpyruvoylglucosamine reductase, C-terminal domain"/>
    <property type="match status" value="1"/>
</dbReference>
<evidence type="ECO:0000313" key="18">
    <source>
        <dbReference type="EMBL" id="AZK49099.1"/>
    </source>
</evidence>
<dbReference type="Proteomes" id="UP000273145">
    <property type="component" value="Chromosome"/>
</dbReference>
<keyword evidence="14 16" id="KW-0961">Cell wall biogenesis/degradation</keyword>
<dbReference type="AlphaFoldDB" id="A0A3S8S1X9"/>
<dbReference type="InterPro" id="IPR003170">
    <property type="entry name" value="MurB"/>
</dbReference>
<evidence type="ECO:0000256" key="12">
    <source>
        <dbReference type="ARBA" id="ARBA00023002"/>
    </source>
</evidence>
<evidence type="ECO:0000256" key="3">
    <source>
        <dbReference type="ARBA" id="ARBA00004496"/>
    </source>
</evidence>
<proteinExistence type="inferred from homology"/>
<dbReference type="InterPro" id="IPR036635">
    <property type="entry name" value="MurB_C_sf"/>
</dbReference>
<dbReference type="GO" id="GO:0009252">
    <property type="term" value="P:peptidoglycan biosynthetic process"/>
    <property type="evidence" value="ECO:0007669"/>
    <property type="project" value="UniProtKB-UniRule"/>
</dbReference>
<evidence type="ECO:0000256" key="2">
    <source>
        <dbReference type="ARBA" id="ARBA00003921"/>
    </source>
</evidence>
<keyword evidence="5 16" id="KW-0963">Cytoplasm</keyword>
<dbReference type="KEGG" id="plen:EIM92_16505"/>
<keyword evidence="13 16" id="KW-0131">Cell cycle</keyword>
<comment type="pathway">
    <text evidence="4 16">Cell wall biogenesis; peptidoglycan biosynthesis.</text>
</comment>
<evidence type="ECO:0000256" key="7">
    <source>
        <dbReference type="ARBA" id="ARBA00022630"/>
    </source>
</evidence>
<dbReference type="GO" id="GO:0071555">
    <property type="term" value="P:cell wall organization"/>
    <property type="evidence" value="ECO:0007669"/>
    <property type="project" value="UniProtKB-KW"/>
</dbReference>
<comment type="similarity">
    <text evidence="16">Belongs to the MurB family.</text>
</comment>
<comment type="cofactor">
    <cofactor evidence="1 16">
        <name>FAD</name>
        <dbReference type="ChEBI" id="CHEBI:57692"/>
    </cofactor>
</comment>
<dbReference type="PANTHER" id="PTHR21071">
    <property type="entry name" value="UDP-N-ACETYLENOLPYRUVOYLGLUCOSAMINE REDUCTASE"/>
    <property type="match status" value="1"/>
</dbReference>
<dbReference type="InterPro" id="IPR016169">
    <property type="entry name" value="FAD-bd_PCMH_sub2"/>
</dbReference>
<dbReference type="PROSITE" id="PS51387">
    <property type="entry name" value="FAD_PCMH"/>
    <property type="match status" value="1"/>
</dbReference>
<evidence type="ECO:0000256" key="9">
    <source>
        <dbReference type="ARBA" id="ARBA00022857"/>
    </source>
</evidence>
<sequence length="314" mass="35701">MGGNAEYFASPQTVGELVELLRYCNQQHLEYTIFGIGSNVLFSDYPNANKMYISLKELLQFEVKENRWFVSAGIPMAMLALAGELIQSEDFQFTHLLPGSLGAGIYMNAKYYQGQIGDVISRVYYLDMAEPNLEVQCIPVEECQYGYKRSLFQDKPWIIVGADISVEGYPLLSQPEIESILERYMLMKDNKSNLMQFYTFFSGEMKRLTQPNTPTFIQEIEEYRAKNKHFVHHSCGSYFKNNYDIGKSIGALVDHLQMKGTGSGGAMISPHHGNMLINVNDATSEDIIHLQMVISEAIFKEYGFIPEPEVQIIK</sequence>
<dbReference type="GO" id="GO:0005829">
    <property type="term" value="C:cytosol"/>
    <property type="evidence" value="ECO:0007669"/>
    <property type="project" value="TreeGrafter"/>
</dbReference>
<dbReference type="InterPro" id="IPR016167">
    <property type="entry name" value="FAD-bd_PCMH_sub1"/>
</dbReference>
<dbReference type="Pfam" id="PF02873">
    <property type="entry name" value="MurB_C"/>
    <property type="match status" value="1"/>
</dbReference>
<keyword evidence="8 16" id="KW-0274">FAD</keyword>
<dbReference type="EMBL" id="CP034248">
    <property type="protein sequence ID" value="AZK49099.1"/>
    <property type="molecule type" value="Genomic_DNA"/>
</dbReference>
<dbReference type="InterPro" id="IPR036318">
    <property type="entry name" value="FAD-bd_PCMH-like_sf"/>
</dbReference>
<evidence type="ECO:0000256" key="5">
    <source>
        <dbReference type="ARBA" id="ARBA00022490"/>
    </source>
</evidence>
<dbReference type="Gene3D" id="3.30.43.10">
    <property type="entry name" value="Uridine Diphospho-n-acetylenolpyruvylglucosamine Reductase, domain 2"/>
    <property type="match status" value="1"/>
</dbReference>
<dbReference type="GO" id="GO:0008360">
    <property type="term" value="P:regulation of cell shape"/>
    <property type="evidence" value="ECO:0007669"/>
    <property type="project" value="UniProtKB-KW"/>
</dbReference>